<dbReference type="EMBL" id="QEAQ01000026">
    <property type="protein sequence ID" value="TPX59380.1"/>
    <property type="molecule type" value="Genomic_DNA"/>
</dbReference>
<keyword evidence="3 4" id="KW-0687">Ribonucleoprotein</keyword>
<dbReference type="GO" id="GO:0003723">
    <property type="term" value="F:RNA binding"/>
    <property type="evidence" value="ECO:0007669"/>
    <property type="project" value="InterPro"/>
</dbReference>
<comment type="similarity">
    <text evidence="1 4">Belongs to the universal ribosomal protein uS13 family.</text>
</comment>
<sequence length="126" mass="14337">MLYLLGVNLPDHKTVPIALTHIYGIGTHTSQTLCHKLGIHPRCRLSDLPEAKITELSALLNTMQIDAELRRETRNKINVMVQSGRYRGARHKAGLPVNGQRTHTNRMNAKRLNGRWMKAREFSSSR</sequence>
<dbReference type="Pfam" id="PF00416">
    <property type="entry name" value="Ribosomal_S13"/>
    <property type="match status" value="1"/>
</dbReference>
<dbReference type="Gene3D" id="1.10.8.50">
    <property type="match status" value="1"/>
</dbReference>
<dbReference type="STRING" id="109895.A0A507E8I1"/>
<dbReference type="SUPFAM" id="SSF46946">
    <property type="entry name" value="S13-like H2TH domain"/>
    <property type="match status" value="1"/>
</dbReference>
<evidence type="ECO:0008006" key="7">
    <source>
        <dbReference type="Google" id="ProtNLM"/>
    </source>
</evidence>
<dbReference type="InterPro" id="IPR018269">
    <property type="entry name" value="Ribosomal_uS13_CS"/>
</dbReference>
<organism evidence="5 6">
    <name type="scientific">Powellomyces hirtus</name>
    <dbReference type="NCBI Taxonomy" id="109895"/>
    <lineage>
        <taxon>Eukaryota</taxon>
        <taxon>Fungi</taxon>
        <taxon>Fungi incertae sedis</taxon>
        <taxon>Chytridiomycota</taxon>
        <taxon>Chytridiomycota incertae sedis</taxon>
        <taxon>Chytridiomycetes</taxon>
        <taxon>Spizellomycetales</taxon>
        <taxon>Powellomycetaceae</taxon>
        <taxon>Powellomyces</taxon>
    </lineage>
</organism>
<comment type="caution">
    <text evidence="5">The sequence shown here is derived from an EMBL/GenBank/DDBJ whole genome shotgun (WGS) entry which is preliminary data.</text>
</comment>
<dbReference type="InterPro" id="IPR010979">
    <property type="entry name" value="Ribosomal_uS13-like_H2TH"/>
</dbReference>
<keyword evidence="2 4" id="KW-0689">Ribosomal protein</keyword>
<dbReference type="InterPro" id="IPR027437">
    <property type="entry name" value="Rbsml_uS13_C"/>
</dbReference>
<dbReference type="GO" id="GO:0015935">
    <property type="term" value="C:small ribosomal subunit"/>
    <property type="evidence" value="ECO:0007669"/>
    <property type="project" value="TreeGrafter"/>
</dbReference>
<dbReference type="PIRSF" id="PIRSF002134">
    <property type="entry name" value="Ribosomal_S13"/>
    <property type="match status" value="1"/>
</dbReference>
<keyword evidence="6" id="KW-1185">Reference proteome</keyword>
<dbReference type="GO" id="GO:0003735">
    <property type="term" value="F:structural constituent of ribosome"/>
    <property type="evidence" value="ECO:0007669"/>
    <property type="project" value="InterPro"/>
</dbReference>
<evidence type="ECO:0000256" key="3">
    <source>
        <dbReference type="ARBA" id="ARBA00023274"/>
    </source>
</evidence>
<dbReference type="GO" id="GO:0006412">
    <property type="term" value="P:translation"/>
    <property type="evidence" value="ECO:0007669"/>
    <property type="project" value="InterPro"/>
</dbReference>
<dbReference type="Proteomes" id="UP000318582">
    <property type="component" value="Unassembled WGS sequence"/>
</dbReference>
<dbReference type="PANTHER" id="PTHR10871">
    <property type="entry name" value="30S RIBOSOMAL PROTEIN S13/40S RIBOSOMAL PROTEIN S18"/>
    <property type="match status" value="1"/>
</dbReference>
<reference evidence="5 6" key="1">
    <citation type="journal article" date="2019" name="Sci. Rep.">
        <title>Comparative genomics of chytrid fungi reveal insights into the obligate biotrophic and pathogenic lifestyle of Synchytrium endobioticum.</title>
        <authorList>
            <person name="van de Vossenberg B.T.L.H."/>
            <person name="Warris S."/>
            <person name="Nguyen H.D.T."/>
            <person name="van Gent-Pelzer M.P.E."/>
            <person name="Joly D.L."/>
            <person name="van de Geest H.C."/>
            <person name="Bonants P.J.M."/>
            <person name="Smith D.S."/>
            <person name="Levesque C.A."/>
            <person name="van der Lee T.A.J."/>
        </authorList>
    </citation>
    <scope>NUCLEOTIDE SEQUENCE [LARGE SCALE GENOMIC DNA]</scope>
    <source>
        <strain evidence="5 6">CBS 809.83</strain>
    </source>
</reference>
<dbReference type="InterPro" id="IPR001892">
    <property type="entry name" value="Ribosomal_uS13"/>
</dbReference>
<proteinExistence type="inferred from homology"/>
<dbReference type="PROSITE" id="PS50159">
    <property type="entry name" value="RIBOSOMAL_S13_2"/>
    <property type="match status" value="1"/>
</dbReference>
<dbReference type="PANTHER" id="PTHR10871:SF1">
    <property type="entry name" value="SMALL RIBOSOMAL SUBUNIT PROTEIN US13M"/>
    <property type="match status" value="1"/>
</dbReference>
<protein>
    <recommendedName>
        <fullName evidence="7">30S ribosomal protein S13</fullName>
    </recommendedName>
</protein>
<evidence type="ECO:0000256" key="2">
    <source>
        <dbReference type="ARBA" id="ARBA00022980"/>
    </source>
</evidence>
<dbReference type="GO" id="GO:0005739">
    <property type="term" value="C:mitochondrion"/>
    <property type="evidence" value="ECO:0007669"/>
    <property type="project" value="TreeGrafter"/>
</dbReference>
<evidence type="ECO:0000313" key="5">
    <source>
        <dbReference type="EMBL" id="TPX59380.1"/>
    </source>
</evidence>
<name>A0A507E8I1_9FUNG</name>
<evidence type="ECO:0000313" key="6">
    <source>
        <dbReference type="Proteomes" id="UP000318582"/>
    </source>
</evidence>
<gene>
    <name evidence="5" type="ORF">PhCBS80983_g02494</name>
</gene>
<dbReference type="Gene3D" id="4.10.910.10">
    <property type="entry name" value="30s ribosomal protein s13, domain 2"/>
    <property type="match status" value="1"/>
</dbReference>
<dbReference type="AlphaFoldDB" id="A0A507E8I1"/>
<dbReference type="HAMAP" id="MF_01315">
    <property type="entry name" value="Ribosomal_uS13"/>
    <property type="match status" value="1"/>
</dbReference>
<evidence type="ECO:0000256" key="1">
    <source>
        <dbReference type="ARBA" id="ARBA00008080"/>
    </source>
</evidence>
<accession>A0A507E8I1</accession>
<dbReference type="PROSITE" id="PS00646">
    <property type="entry name" value="RIBOSOMAL_S13_1"/>
    <property type="match status" value="1"/>
</dbReference>
<dbReference type="FunFam" id="1.10.8.50:FF:000001">
    <property type="entry name" value="30S ribosomal protein S13"/>
    <property type="match status" value="1"/>
</dbReference>
<evidence type="ECO:0000256" key="4">
    <source>
        <dbReference type="RuleBase" id="RU003830"/>
    </source>
</evidence>